<protein>
    <submittedName>
        <fullName evidence="2">Uncharacterized protein</fullName>
    </submittedName>
</protein>
<dbReference type="RefSeq" id="XP_018125072.2">
    <property type="nucleotide sequence ID" value="XM_018280080.2"/>
</dbReference>
<gene>
    <name evidence="2" type="ORF">VE01_10687</name>
</gene>
<keyword evidence="3" id="KW-1185">Reference proteome</keyword>
<feature type="compositionally biased region" description="Low complexity" evidence="1">
    <location>
        <begin position="29"/>
        <end position="38"/>
    </location>
</feature>
<feature type="non-terminal residue" evidence="2">
    <location>
        <position position="173"/>
    </location>
</feature>
<proteinExistence type="predicted"/>
<evidence type="ECO:0000256" key="1">
    <source>
        <dbReference type="SAM" id="MobiDB-lite"/>
    </source>
</evidence>
<evidence type="ECO:0000313" key="2">
    <source>
        <dbReference type="EMBL" id="OBT91339.2"/>
    </source>
</evidence>
<feature type="region of interest" description="Disordered" evidence="1">
    <location>
        <begin position="152"/>
        <end position="173"/>
    </location>
</feature>
<name>A0A1B8G677_9PEZI</name>
<feature type="compositionally biased region" description="Acidic residues" evidence="1">
    <location>
        <begin position="61"/>
        <end position="73"/>
    </location>
</feature>
<sequence>MDEPSNPELESFRQQWRAEVSAKSKPGDSSTSKKSTQPPSKPTARRPSVVPKAPPRPSADAESDNEPSDEDADLASPAPLHPPSFEVSPARSAVEKDVEKFSGTAPKEPESALEHYEKAAEREAQGNLGDSLTHYRKAFRIDDRVDLKYKNKHFPPSAAPKPTAAATTAIPSS</sequence>
<reference evidence="3" key="2">
    <citation type="journal article" date="2018" name="Nat. Commun.">
        <title>Extreme sensitivity to ultraviolet light in the fungal pathogen causing white-nose syndrome of bats.</title>
        <authorList>
            <person name="Palmer J.M."/>
            <person name="Drees K.P."/>
            <person name="Foster J.T."/>
            <person name="Lindner D.L."/>
        </authorList>
    </citation>
    <scope>NUCLEOTIDE SEQUENCE [LARGE SCALE GENOMIC DNA]</scope>
    <source>
        <strain evidence="3">UAMH 10579</strain>
    </source>
</reference>
<dbReference type="Proteomes" id="UP000091956">
    <property type="component" value="Unassembled WGS sequence"/>
</dbReference>
<reference evidence="2 3" key="1">
    <citation type="submission" date="2016-03" db="EMBL/GenBank/DDBJ databases">
        <title>Comparative genomics of Pseudogymnoascus destructans, the fungus causing white-nose syndrome of bats.</title>
        <authorList>
            <person name="Palmer J.M."/>
            <person name="Drees K.P."/>
            <person name="Foster J.T."/>
            <person name="Lindner D.L."/>
        </authorList>
    </citation>
    <scope>NUCLEOTIDE SEQUENCE [LARGE SCALE GENOMIC DNA]</scope>
    <source>
        <strain evidence="2 3">UAMH 10579</strain>
    </source>
</reference>
<dbReference type="EMBL" id="KV460304">
    <property type="protein sequence ID" value="OBT91339.2"/>
    <property type="molecule type" value="Genomic_DNA"/>
</dbReference>
<dbReference type="GeneID" id="28844073"/>
<accession>A0A1B8G677</accession>
<dbReference type="STRING" id="342668.A0A1B8G677"/>
<dbReference type="AlphaFoldDB" id="A0A1B8G677"/>
<organism evidence="2 3">
    <name type="scientific">Pseudogymnoascus verrucosus</name>
    <dbReference type="NCBI Taxonomy" id="342668"/>
    <lineage>
        <taxon>Eukaryota</taxon>
        <taxon>Fungi</taxon>
        <taxon>Dikarya</taxon>
        <taxon>Ascomycota</taxon>
        <taxon>Pezizomycotina</taxon>
        <taxon>Leotiomycetes</taxon>
        <taxon>Thelebolales</taxon>
        <taxon>Thelebolaceae</taxon>
        <taxon>Pseudogymnoascus</taxon>
    </lineage>
</organism>
<feature type="region of interest" description="Disordered" evidence="1">
    <location>
        <begin position="1"/>
        <end position="129"/>
    </location>
</feature>
<feature type="compositionally biased region" description="Basic and acidic residues" evidence="1">
    <location>
        <begin position="107"/>
        <end position="124"/>
    </location>
</feature>
<evidence type="ECO:0000313" key="3">
    <source>
        <dbReference type="Proteomes" id="UP000091956"/>
    </source>
</evidence>
<feature type="compositionally biased region" description="Low complexity" evidence="1">
    <location>
        <begin position="160"/>
        <end position="173"/>
    </location>
</feature>